<evidence type="ECO:0000313" key="6">
    <source>
        <dbReference type="Proteomes" id="UP000224563"/>
    </source>
</evidence>
<dbReference type="PANTHER" id="PTHR46889">
    <property type="entry name" value="TRANSPOSASE INSF FOR INSERTION SEQUENCE IS3B-RELATED"/>
    <property type="match status" value="1"/>
</dbReference>
<evidence type="ECO:0000256" key="3">
    <source>
        <dbReference type="SAM" id="MobiDB-lite"/>
    </source>
</evidence>
<feature type="coiled-coil region" evidence="2">
    <location>
        <begin position="139"/>
        <end position="166"/>
    </location>
</feature>
<dbReference type="GO" id="GO:0043565">
    <property type="term" value="F:sequence-specific DNA binding"/>
    <property type="evidence" value="ECO:0007669"/>
    <property type="project" value="InterPro"/>
</dbReference>
<dbReference type="Gene3D" id="3.30.420.10">
    <property type="entry name" value="Ribonuclease H-like superfamily/Ribonuclease H"/>
    <property type="match status" value="1"/>
</dbReference>
<comment type="caution">
    <text evidence="5">The sequence shown here is derived from an EMBL/GenBank/DDBJ whole genome shotgun (WGS) entry which is preliminary data.</text>
</comment>
<dbReference type="InterPro" id="IPR025948">
    <property type="entry name" value="HTH-like_dom"/>
</dbReference>
<feature type="compositionally biased region" description="Basic and acidic residues" evidence="3">
    <location>
        <begin position="120"/>
        <end position="129"/>
    </location>
</feature>
<accession>A0A2G3E221</accession>
<proteinExistence type="predicted"/>
<dbReference type="AlphaFoldDB" id="A0A2G3E221"/>
<evidence type="ECO:0000313" key="5">
    <source>
        <dbReference type="EMBL" id="PHU37318.1"/>
    </source>
</evidence>
<dbReference type="EMBL" id="PDYG01000067">
    <property type="protein sequence ID" value="PHU37318.1"/>
    <property type="molecule type" value="Genomic_DNA"/>
</dbReference>
<dbReference type="SUPFAM" id="SSF48295">
    <property type="entry name" value="TrpR-like"/>
    <property type="match status" value="1"/>
</dbReference>
<dbReference type="Proteomes" id="UP000224563">
    <property type="component" value="Unassembled WGS sequence"/>
</dbReference>
<feature type="region of interest" description="Disordered" evidence="3">
    <location>
        <begin position="110"/>
        <end position="129"/>
    </location>
</feature>
<dbReference type="Gene3D" id="1.10.10.10">
    <property type="entry name" value="Winged helix-like DNA-binding domain superfamily/Winged helix DNA-binding domain"/>
    <property type="match status" value="2"/>
</dbReference>
<protein>
    <submittedName>
        <fullName evidence="5">IS3 family transposase</fullName>
    </submittedName>
</protein>
<reference evidence="5 6" key="2">
    <citation type="submission" date="2017-10" db="EMBL/GenBank/DDBJ databases">
        <authorList>
            <person name="Banno H."/>
            <person name="Chua N.-H."/>
        </authorList>
    </citation>
    <scope>NUCLEOTIDE SEQUENCE [LARGE SCALE GENOMIC DNA]</scope>
    <source>
        <strain evidence="5 6">JK623</strain>
    </source>
</reference>
<dbReference type="InterPro" id="IPR009057">
    <property type="entry name" value="Homeodomain-like_sf"/>
</dbReference>
<dbReference type="SUPFAM" id="SSF46689">
    <property type="entry name" value="Homeodomain-like"/>
    <property type="match status" value="1"/>
</dbReference>
<dbReference type="SUPFAM" id="SSF53098">
    <property type="entry name" value="Ribonuclease H-like"/>
    <property type="match status" value="1"/>
</dbReference>
<gene>
    <name evidence="5" type="ORF">CSX02_08595</name>
</gene>
<dbReference type="Pfam" id="PF00665">
    <property type="entry name" value="rve"/>
    <property type="match status" value="1"/>
</dbReference>
<dbReference type="InterPro" id="IPR055247">
    <property type="entry name" value="InsJ-like_HTH"/>
</dbReference>
<dbReference type="InterPro" id="IPR050900">
    <property type="entry name" value="Transposase_IS3/IS150/IS904"/>
</dbReference>
<evidence type="ECO:0000259" key="4">
    <source>
        <dbReference type="PROSITE" id="PS50994"/>
    </source>
</evidence>
<dbReference type="PROSITE" id="PS50994">
    <property type="entry name" value="INTEGRASE"/>
    <property type="match status" value="1"/>
</dbReference>
<dbReference type="InterPro" id="IPR010921">
    <property type="entry name" value="Trp_repressor/repl_initiator"/>
</dbReference>
<organism evidence="5 6">
    <name type="scientific">Agathobacter ruminis</name>
    <dbReference type="NCBI Taxonomy" id="1712665"/>
    <lineage>
        <taxon>Bacteria</taxon>
        <taxon>Bacillati</taxon>
        <taxon>Bacillota</taxon>
        <taxon>Clostridia</taxon>
        <taxon>Lachnospirales</taxon>
        <taxon>Lachnospiraceae</taxon>
        <taxon>Agathobacter</taxon>
    </lineage>
</organism>
<sequence>MSKYSFEFKKNVVNAYLNGEGGYSYLAKRFGIPNKSKVKLWVDNYNTFGDEGLKPSRKKDFYSFEKKLSVVELYLSSEISYQDLALQEGITNPSMITNWVNRFHISGPDALRPHKKGRKKTLDKSKINNKSQEVEEKTIDTSAEHVKELEDELLKLRIENAFLKELRRLRLEDEAKMRERRSSSTASEEKFRLKDLLSYTGMPKATYMYWQKRFDRENPDKEIEEKMLEIRKVNKDYGYRRMLGELKNQGYCINKKKVQRIMQKLDLQVTSFTRKSRKYSSYKGKVGTVAPNRIRRRFNTSIPHQKITTDTTEFKYYEIDSKGHMVMKKLYLDPFMDMFNGEILSFRIDKRPTAKNVMDAMDEAIKITSDCPYRRTFHSDQGWAYQMKAYSHRLKEERIFQSMSRKGNCHDNSVMENFFGLLKQEIYYGVVYYSYEELKSEIERYIKYYNEQRIKEKLGWMSPVQYRLSLLAA</sequence>
<dbReference type="NCBIfam" id="NF033516">
    <property type="entry name" value="transpos_IS3"/>
    <property type="match status" value="1"/>
</dbReference>
<feature type="domain" description="Integrase catalytic" evidence="4">
    <location>
        <begin position="299"/>
        <end position="471"/>
    </location>
</feature>
<keyword evidence="6" id="KW-1185">Reference proteome</keyword>
<dbReference type="GO" id="GO:0015074">
    <property type="term" value="P:DNA integration"/>
    <property type="evidence" value="ECO:0007669"/>
    <property type="project" value="InterPro"/>
</dbReference>
<comment type="function">
    <text evidence="1">Involved in the transposition of the insertion sequence.</text>
</comment>
<name>A0A2G3E221_9FIRM</name>
<dbReference type="InterPro" id="IPR001584">
    <property type="entry name" value="Integrase_cat-core"/>
</dbReference>
<dbReference type="Pfam" id="PF13276">
    <property type="entry name" value="HTH_21"/>
    <property type="match status" value="1"/>
</dbReference>
<evidence type="ECO:0000256" key="2">
    <source>
        <dbReference type="SAM" id="Coils"/>
    </source>
</evidence>
<dbReference type="InterPro" id="IPR036397">
    <property type="entry name" value="RNaseH_sf"/>
</dbReference>
<dbReference type="InterPro" id="IPR012337">
    <property type="entry name" value="RNaseH-like_sf"/>
</dbReference>
<evidence type="ECO:0000256" key="1">
    <source>
        <dbReference type="ARBA" id="ARBA00002286"/>
    </source>
</evidence>
<dbReference type="InterPro" id="IPR036388">
    <property type="entry name" value="WH-like_DNA-bd_sf"/>
</dbReference>
<dbReference type="PANTHER" id="PTHR46889:SF4">
    <property type="entry name" value="TRANSPOSASE INSO FOR INSERTION SEQUENCE ELEMENT IS911B-RELATED"/>
    <property type="match status" value="1"/>
</dbReference>
<dbReference type="InterPro" id="IPR048020">
    <property type="entry name" value="Transpos_IS3"/>
</dbReference>
<dbReference type="Pfam" id="PF13518">
    <property type="entry name" value="HTH_28"/>
    <property type="match status" value="2"/>
</dbReference>
<reference evidence="5 6" key="1">
    <citation type="submission" date="2017-10" db="EMBL/GenBank/DDBJ databases">
        <title>Resolving the taxonomy of Roseburia spp., Eubacterium rectale and Agathobacter spp. through phylogenomic analysis.</title>
        <authorList>
            <person name="Sheridan P.O."/>
            <person name="Walker A.W."/>
            <person name="Duncan S.H."/>
            <person name="Scott K.P."/>
            <person name="Toole P.W.O."/>
            <person name="Luis P."/>
            <person name="Flint H.J."/>
        </authorList>
    </citation>
    <scope>NUCLEOTIDE SEQUENCE [LARGE SCALE GENOMIC DNA]</scope>
    <source>
        <strain evidence="5 6">JK623</strain>
    </source>
</reference>
<dbReference type="Pfam" id="PF13333">
    <property type="entry name" value="rve_2"/>
    <property type="match status" value="1"/>
</dbReference>
<keyword evidence="2" id="KW-0175">Coiled coil</keyword>